<dbReference type="InterPro" id="IPR013087">
    <property type="entry name" value="Znf_C2H2_type"/>
</dbReference>
<dbReference type="AlphaFoldDB" id="A0A7C4FAC3"/>
<name>A0A7C4FAC3_9CREN</name>
<evidence type="ECO:0000313" key="3">
    <source>
        <dbReference type="EMBL" id="HGI87002.1"/>
    </source>
</evidence>
<sequence>MALKSRDRDKVLRSLARWLAGLEPLFGSNHYFERYSTAKRVVERLSPYRGLLICPFCRKRFLRASAFVTHLVKIHASELEELIDSENM</sequence>
<gene>
    <name evidence="4" type="ORF">ENM66_07085</name>
    <name evidence="2" type="ORF">ENP99_02880</name>
    <name evidence="3" type="ORF">ENV14_01185</name>
</gene>
<comment type="caution">
    <text evidence="3">The sequence shown here is derived from an EMBL/GenBank/DDBJ whole genome shotgun (WGS) entry which is preliminary data.</text>
</comment>
<dbReference type="PROSITE" id="PS50157">
    <property type="entry name" value="ZINC_FINGER_C2H2_2"/>
    <property type="match status" value="1"/>
</dbReference>
<evidence type="ECO:0000313" key="2">
    <source>
        <dbReference type="EMBL" id="HEH31044.1"/>
    </source>
</evidence>
<evidence type="ECO:0000259" key="1">
    <source>
        <dbReference type="PROSITE" id="PS50157"/>
    </source>
</evidence>
<dbReference type="EMBL" id="DSLL01000030">
    <property type="protein sequence ID" value="HEH31044.1"/>
    <property type="molecule type" value="Genomic_DNA"/>
</dbReference>
<accession>A0A7C4FAC3</accession>
<dbReference type="EMBL" id="DRYQ01000101">
    <property type="protein sequence ID" value="HHQ51095.1"/>
    <property type="molecule type" value="Genomic_DNA"/>
</dbReference>
<protein>
    <recommendedName>
        <fullName evidence="1">C2H2-type domain-containing protein</fullName>
    </recommendedName>
</protein>
<dbReference type="PROSITE" id="PS00028">
    <property type="entry name" value="ZINC_FINGER_C2H2_1"/>
    <property type="match status" value="1"/>
</dbReference>
<evidence type="ECO:0000313" key="4">
    <source>
        <dbReference type="EMBL" id="HHQ51095.1"/>
    </source>
</evidence>
<reference evidence="3" key="1">
    <citation type="journal article" date="2020" name="mSystems">
        <title>Genome- and Community-Level Interaction Insights into Carbon Utilization and Element Cycling Functions of Hydrothermarchaeota in Hydrothermal Sediment.</title>
        <authorList>
            <person name="Zhou Z."/>
            <person name="Liu Y."/>
            <person name="Xu W."/>
            <person name="Pan J."/>
            <person name="Luo Z.H."/>
            <person name="Li M."/>
        </authorList>
    </citation>
    <scope>NUCLEOTIDE SEQUENCE [LARGE SCALE GENOMIC DNA]</scope>
    <source>
        <strain evidence="4">SpSt-1105</strain>
        <strain evidence="2">SpSt-27</strain>
        <strain evidence="3">SpSt-732</strain>
    </source>
</reference>
<feature type="domain" description="C2H2-type" evidence="1">
    <location>
        <begin position="52"/>
        <end position="80"/>
    </location>
</feature>
<organism evidence="3">
    <name type="scientific">Ignisphaera aggregans</name>
    <dbReference type="NCBI Taxonomy" id="334771"/>
    <lineage>
        <taxon>Archaea</taxon>
        <taxon>Thermoproteota</taxon>
        <taxon>Thermoprotei</taxon>
        <taxon>Desulfurococcales</taxon>
        <taxon>Desulfurococcaceae</taxon>
        <taxon>Ignisphaera</taxon>
    </lineage>
</organism>
<proteinExistence type="predicted"/>
<dbReference type="EMBL" id="DTFF01000012">
    <property type="protein sequence ID" value="HGI87002.1"/>
    <property type="molecule type" value="Genomic_DNA"/>
</dbReference>